<dbReference type="EMBL" id="JANBPK010001044">
    <property type="protein sequence ID" value="KAJ2926840.1"/>
    <property type="molecule type" value="Genomic_DNA"/>
</dbReference>
<gene>
    <name evidence="3" type="ORF">H1R20_g10244</name>
</gene>
<feature type="compositionally biased region" description="Low complexity" evidence="1">
    <location>
        <begin position="1851"/>
        <end position="1870"/>
    </location>
</feature>
<feature type="compositionally biased region" description="Basic and acidic residues" evidence="1">
    <location>
        <begin position="1089"/>
        <end position="1100"/>
    </location>
</feature>
<accession>A0A9W8MCE0</accession>
<evidence type="ECO:0000313" key="3">
    <source>
        <dbReference type="EMBL" id="KAJ2926840.1"/>
    </source>
</evidence>
<feature type="compositionally biased region" description="Polar residues" evidence="1">
    <location>
        <begin position="885"/>
        <end position="907"/>
    </location>
</feature>
<sequence>MWKILPSRGNAKAEDGEPSAGSPPRLPKIASRIAKAFGKSKEARPTCEQRGPLLSLPYELLEQILEKVDSKKDLCSLRSTCTQLNEYLEPRIWEDLVIDSAERGSYKTGDLIKALASEKVPCSSWTTTLHINSMVIFSSSTQANWKDPNMDSRLKPLQDHYIAPGFKSLRNLKRVHWKLKLYDPYATMVEGLAAVPSLEELHITFDHWASASIFPLDKFSNLTVLSLAEDAWHWGVCRAMVTMLRKAIQASPNLVDLRIGMRFEDATVTLDDIFGETLTMPALEPRLQHLRALDEHWSSFRHSGGVLSHLTSLDIPNLFPERTFGVWNVLALKGIRLRSITVVALSSELVRFLMSFEGLQKLRVEHASFLEDTEGLSSQLYNKVLPQHQASLTTFLLRTDHNRSRYKVWCPKPAELEIILQCKLLAELSFPLLYYAPGGSIPLAEKQASSVPVQNEGDSPKEEAKRLFQGPGLPPSNAVQARPSPGDPDLPPNYYQARRGLSTFLFRIPIPEGSPSSINFGSGLAQVRYEIRATVGVVWKDDRRLVVDKHGLDVVAAYPYEEIVGLKSPEGVLIGENGKLWLHGKLVGPVVVAGESACIELHVKNHSNKKNTALSLSLNRTLVLPGMSKLGKQALELTDTLTHVPFRGPEYIIPPGAEGVANLVFDVPKHSRGVRGGTLEGDEADPPRHTESLFEIRCTVDIKMSMGFGNKDLLLSVPISIVHPKAVPPPQQLPIATGMGVMPPAVPYSAPAVGAPYGYDAQYANPHLYANPAAYPALPMSPPPSSRPLPFLVDHQQNQVWIPPPAPLPTPMTPQPFLQHGYSPAANLLYQPHASPPRGQHYMAPPPIPPYLTRPSSAGGNVSLPDTYTLPVVQNVPGLPPPSTHDLSQVQRSMSPPAQHANANTSLDIDAEEGKGQRASRVSHHLRLSSRTRSVSPQSHRFPLLPTAAGLPPPTALDANSPPGSAAVSPLRGLPRSPEGAQGAQQAVPASGPIALSPSTRTINGSLSPTVPARRPGTGTVVHSPRPQLTPKQSFSNDNRPKSERVEELERMASVLALQTKDLSADIPKDDVLHAVSVALDSYQKEVKEQGKAEGIKDDQLGATSGSSKDPKVNEKKKKKVREQGEGGSPEINKTLPAPPVPTRKKKVSSALSISPSSSRPKIDNIFDPVSPALTTTGASSDRVPPLLPLDRTPRTPTLTAVLPTRYPRTKLGNFLGVNNGGESGLDALERKLLAQVGTRKFDDMNEHGKKIDERPDIRDVMAGFDGDDGERIGLGRATGLDGGVNGAGSRKVAPIDIPVPIQSPDPANDSAISSLTLGNHEVEADPRAVEGAVGIGVDENERNGLGLMRVNSGGLDLGGGNDSDMDIEVKTHRGGSISGDERVRSWNVSSIPPFDEEVKVTTKSGTRHRREEADTTNFRVSTPTKLSNGSGKSGKDGKSKKKRDRTGKEDRAKSRTEAKGRVAAWLGGIDPEQPPEEEVIPPSPSVARETAEPQTQSAPVDASAPAETDKIHEEKEVSAAPNPRSSGFMPVSTLRRDSVQRPIARDMTVVLESKQIADLWAAESSPSRDLVASSSNDVATPKIPEFIPARAPPKSTRTDRRVSPPSKGEIETREDEPDKMAIKPPIAAARNVWQLPEPVATIKSADRIAPAVPPKSLAAVRTPAQLPSKGNDPEVKYDVRSARGGRGGKVASVTAIWASVAAGISNSQSQSSSSNADVKPREMPRKLNHNGRFAADFSSQPSTKSGPHLPGKIALPGLASGQAGNGVKTRERPVPLPSPQVPPKPRPLLNRASSSQRIEPAEDPRERPTTAIQLPIATAAGGRITAGIKSTDASTNVSPAQGLFAGNLKSRTPGKTTPTTNLSTPSSDSLANPRVNGGPGGLPTNTKPGIIKSTSVPAVISSSHAIPVLSSTASLARPAGAASQAAPRFTAGVKLGISNSSGSSDKAKVDQRALGSSVPSKLVVGDELHASSGPSSASLASPAPKSPPPDLAFGQARLRDLIKKYQAQAG</sequence>
<feature type="region of interest" description="Disordered" evidence="1">
    <location>
        <begin position="876"/>
        <end position="1046"/>
    </location>
</feature>
<feature type="non-terminal residue" evidence="3">
    <location>
        <position position="2011"/>
    </location>
</feature>
<keyword evidence="4" id="KW-1185">Reference proteome</keyword>
<dbReference type="Pfam" id="PF12937">
    <property type="entry name" value="F-box-like"/>
    <property type="match status" value="1"/>
</dbReference>
<dbReference type="CDD" id="cd09917">
    <property type="entry name" value="F-box_SF"/>
    <property type="match status" value="1"/>
</dbReference>
<organism evidence="3 4">
    <name type="scientific">Candolleomyces eurysporus</name>
    <dbReference type="NCBI Taxonomy" id="2828524"/>
    <lineage>
        <taxon>Eukaryota</taxon>
        <taxon>Fungi</taxon>
        <taxon>Dikarya</taxon>
        <taxon>Basidiomycota</taxon>
        <taxon>Agaricomycotina</taxon>
        <taxon>Agaricomycetes</taxon>
        <taxon>Agaricomycetidae</taxon>
        <taxon>Agaricales</taxon>
        <taxon>Agaricineae</taxon>
        <taxon>Psathyrellaceae</taxon>
        <taxon>Candolleomyces</taxon>
    </lineage>
</organism>
<feature type="region of interest" description="Disordered" evidence="1">
    <location>
        <begin position="1917"/>
        <end position="1993"/>
    </location>
</feature>
<feature type="compositionally biased region" description="Polar residues" evidence="1">
    <location>
        <begin position="1416"/>
        <end position="1425"/>
    </location>
</feature>
<evidence type="ECO:0000256" key="1">
    <source>
        <dbReference type="SAM" id="MobiDB-lite"/>
    </source>
</evidence>
<dbReference type="Proteomes" id="UP001140091">
    <property type="component" value="Unassembled WGS sequence"/>
</dbReference>
<dbReference type="SMART" id="SM00256">
    <property type="entry name" value="FBOX"/>
    <property type="match status" value="1"/>
</dbReference>
<feature type="compositionally biased region" description="Basic residues" evidence="1">
    <location>
        <begin position="921"/>
        <end position="930"/>
    </location>
</feature>
<feature type="compositionally biased region" description="Polar residues" evidence="1">
    <location>
        <begin position="447"/>
        <end position="457"/>
    </location>
</feature>
<feature type="domain" description="F-box" evidence="2">
    <location>
        <begin position="50"/>
        <end position="96"/>
    </location>
</feature>
<feature type="compositionally biased region" description="Low complexity" evidence="1">
    <location>
        <begin position="1917"/>
        <end position="1927"/>
    </location>
</feature>
<dbReference type="InterPro" id="IPR036047">
    <property type="entry name" value="F-box-like_dom_sf"/>
</dbReference>
<feature type="region of interest" description="Disordered" evidence="1">
    <location>
        <begin position="1"/>
        <end position="26"/>
    </location>
</feature>
<feature type="compositionally biased region" description="Low complexity" evidence="1">
    <location>
        <begin position="1971"/>
        <end position="1984"/>
    </location>
</feature>
<feature type="compositionally biased region" description="Low complexity" evidence="1">
    <location>
        <begin position="1817"/>
        <end position="1829"/>
    </location>
</feature>
<feature type="compositionally biased region" description="Low complexity" evidence="1">
    <location>
        <begin position="1706"/>
        <end position="1716"/>
    </location>
</feature>
<dbReference type="OrthoDB" id="298939at2759"/>
<feature type="compositionally biased region" description="Basic and acidic residues" evidence="1">
    <location>
        <begin position="1597"/>
        <end position="1622"/>
    </location>
</feature>
<feature type="region of interest" description="Disordered" evidence="1">
    <location>
        <begin position="447"/>
        <end position="493"/>
    </location>
</feature>
<feature type="region of interest" description="Disordered" evidence="1">
    <location>
        <begin position="1089"/>
        <end position="1196"/>
    </location>
</feature>
<dbReference type="InterPro" id="IPR001810">
    <property type="entry name" value="F-box_dom"/>
</dbReference>
<proteinExistence type="predicted"/>
<dbReference type="SUPFAM" id="SSF81383">
    <property type="entry name" value="F-box domain"/>
    <property type="match status" value="1"/>
</dbReference>
<dbReference type="PROSITE" id="PS50181">
    <property type="entry name" value="FBOX"/>
    <property type="match status" value="1"/>
</dbReference>
<feature type="compositionally biased region" description="Basic and acidic residues" evidence="1">
    <location>
        <begin position="1508"/>
        <end position="1518"/>
    </location>
</feature>
<evidence type="ECO:0000313" key="4">
    <source>
        <dbReference type="Proteomes" id="UP001140091"/>
    </source>
</evidence>
<feature type="compositionally biased region" description="Basic and acidic residues" evidence="1">
    <location>
        <begin position="1447"/>
        <end position="1461"/>
    </location>
</feature>
<feature type="compositionally biased region" description="Basic and acidic residues" evidence="1">
    <location>
        <begin position="1800"/>
        <end position="1809"/>
    </location>
</feature>
<feature type="compositionally biased region" description="Low complexity" evidence="1">
    <location>
        <begin position="1149"/>
        <end position="1159"/>
    </location>
</feature>
<feature type="region of interest" description="Disordered" evidence="1">
    <location>
        <begin position="1654"/>
        <end position="1690"/>
    </location>
</feature>
<feature type="compositionally biased region" description="Pro residues" evidence="1">
    <location>
        <begin position="1775"/>
        <end position="1787"/>
    </location>
</feature>
<feature type="compositionally biased region" description="Basic and acidic residues" evidence="1">
    <location>
        <begin position="1672"/>
        <end position="1682"/>
    </location>
</feature>
<feature type="region of interest" description="Disordered" evidence="1">
    <location>
        <begin position="1583"/>
        <end position="1625"/>
    </location>
</feature>
<reference evidence="3" key="1">
    <citation type="submission" date="2022-06" db="EMBL/GenBank/DDBJ databases">
        <title>Genome Sequence of Candolleomyces eurysporus.</title>
        <authorList>
            <person name="Buettner E."/>
        </authorList>
    </citation>
    <scope>NUCLEOTIDE SEQUENCE</scope>
    <source>
        <strain evidence="3">VTCC 930004</strain>
    </source>
</reference>
<feature type="region of interest" description="Disordered" evidence="1">
    <location>
        <begin position="1398"/>
        <end position="1534"/>
    </location>
</feature>
<name>A0A9W8MCE0_9AGAR</name>
<protein>
    <recommendedName>
        <fullName evidence="2">F-box domain-containing protein</fullName>
    </recommendedName>
</protein>
<comment type="caution">
    <text evidence="3">The sequence shown here is derived from an EMBL/GenBank/DDBJ whole genome shotgun (WGS) entry which is preliminary data.</text>
</comment>
<feature type="region of interest" description="Disordered" evidence="1">
    <location>
        <begin position="1703"/>
        <end position="1890"/>
    </location>
</feature>
<feature type="compositionally biased region" description="Polar residues" evidence="1">
    <location>
        <begin position="997"/>
        <end position="1009"/>
    </location>
</feature>
<evidence type="ECO:0000259" key="2">
    <source>
        <dbReference type="PROSITE" id="PS50181"/>
    </source>
</evidence>